<gene>
    <name evidence="1" type="ORF">RIF29_45473</name>
</gene>
<reference evidence="1 2" key="1">
    <citation type="submission" date="2024-01" db="EMBL/GenBank/DDBJ databases">
        <title>The genomes of 5 underutilized Papilionoideae crops provide insights into root nodulation and disease resistanc.</title>
        <authorList>
            <person name="Yuan L."/>
        </authorList>
    </citation>
    <scope>NUCLEOTIDE SEQUENCE [LARGE SCALE GENOMIC DNA]</scope>
    <source>
        <strain evidence="1">ZHUSHIDOU_FW_LH</strain>
        <tissue evidence="1">Leaf</tissue>
    </source>
</reference>
<organism evidence="1 2">
    <name type="scientific">Crotalaria pallida</name>
    <name type="common">Smooth rattlebox</name>
    <name type="synonym">Crotalaria striata</name>
    <dbReference type="NCBI Taxonomy" id="3830"/>
    <lineage>
        <taxon>Eukaryota</taxon>
        <taxon>Viridiplantae</taxon>
        <taxon>Streptophyta</taxon>
        <taxon>Embryophyta</taxon>
        <taxon>Tracheophyta</taxon>
        <taxon>Spermatophyta</taxon>
        <taxon>Magnoliopsida</taxon>
        <taxon>eudicotyledons</taxon>
        <taxon>Gunneridae</taxon>
        <taxon>Pentapetalae</taxon>
        <taxon>rosids</taxon>
        <taxon>fabids</taxon>
        <taxon>Fabales</taxon>
        <taxon>Fabaceae</taxon>
        <taxon>Papilionoideae</taxon>
        <taxon>50 kb inversion clade</taxon>
        <taxon>genistoids sensu lato</taxon>
        <taxon>core genistoids</taxon>
        <taxon>Crotalarieae</taxon>
        <taxon>Crotalaria</taxon>
    </lineage>
</organism>
<dbReference type="Proteomes" id="UP001372338">
    <property type="component" value="Unassembled WGS sequence"/>
</dbReference>
<keyword evidence="2" id="KW-1185">Reference proteome</keyword>
<dbReference type="EMBL" id="JAYWIO010000036">
    <property type="protein sequence ID" value="KAK7236600.1"/>
    <property type="molecule type" value="Genomic_DNA"/>
</dbReference>
<protein>
    <submittedName>
        <fullName evidence="1">Uncharacterized protein</fullName>
    </submittedName>
</protein>
<evidence type="ECO:0000313" key="1">
    <source>
        <dbReference type="EMBL" id="KAK7236600.1"/>
    </source>
</evidence>
<dbReference type="AlphaFoldDB" id="A0AAN9HIS6"/>
<evidence type="ECO:0000313" key="2">
    <source>
        <dbReference type="Proteomes" id="UP001372338"/>
    </source>
</evidence>
<accession>A0AAN9HIS6</accession>
<name>A0AAN9HIS6_CROPI</name>
<sequence length="95" mass="10919">MAPHGVTLTAPILSFSRLRVRGLTNSPRFHPIMVRGRIKRGKGMGGDPYMYIRPDRIEIVVSKTLENSLPDMRSRWEQWSGCRNPNLKQFPIAKE</sequence>
<proteinExistence type="predicted"/>
<comment type="caution">
    <text evidence="1">The sequence shown here is derived from an EMBL/GenBank/DDBJ whole genome shotgun (WGS) entry which is preliminary data.</text>
</comment>